<evidence type="ECO:0000313" key="7">
    <source>
        <dbReference type="Proteomes" id="UP000190744"/>
    </source>
</evidence>
<sequence length="279" mass="31716">MHPDAQLKTALKNGFDPKLLYKEPLTTVKEPVCSILEKHSKVPVDKVVSHVNEVRDRAFAVFPYACIGQFSFVELSIADSPCYREMLERTKQGHKLLDLGCAFGQELRQLIYDGTPPTNLYGSDIQQDFLNLGYELFLDRAILPDSQLIAADVLDKQSALFERLAGELNIVYISLFLHVFDFEKQITVAQNVLDLLKAEPGSMIVCRVTACRDQGVLAATQERMPYYYHDLASWNRLWEEVQKQTGVKLSVESWEQPDELVKKHPLPGIYILGSSIRRL</sequence>
<name>A0A1S9RNH8_PENBI</name>
<organism evidence="6 7">
    <name type="scientific">Penicillium brasilianum</name>
    <dbReference type="NCBI Taxonomy" id="104259"/>
    <lineage>
        <taxon>Eukaryota</taxon>
        <taxon>Fungi</taxon>
        <taxon>Dikarya</taxon>
        <taxon>Ascomycota</taxon>
        <taxon>Pezizomycotina</taxon>
        <taxon>Eurotiomycetes</taxon>
        <taxon>Eurotiomycetidae</taxon>
        <taxon>Eurotiales</taxon>
        <taxon>Aspergillaceae</taxon>
        <taxon>Penicillium</taxon>
    </lineage>
</organism>
<dbReference type="InterPro" id="IPR051654">
    <property type="entry name" value="Meroterpenoid_MTases"/>
</dbReference>
<proteinExistence type="evidence at transcript level"/>
<dbReference type="Proteomes" id="UP000190744">
    <property type="component" value="Unassembled WGS sequence"/>
</dbReference>
<dbReference type="GO" id="GO:0016740">
    <property type="term" value="F:transferase activity"/>
    <property type="evidence" value="ECO:0007669"/>
    <property type="project" value="UniProtKB-KW"/>
</dbReference>
<evidence type="ECO:0000256" key="4">
    <source>
        <dbReference type="ARBA" id="ARBA00038314"/>
    </source>
</evidence>
<evidence type="ECO:0000256" key="2">
    <source>
        <dbReference type="ARBA" id="ARBA00022679"/>
    </source>
</evidence>
<comment type="similarity">
    <text evidence="4">Belongs to the class I-like SAM-binding methyltransferase superfamily.</text>
</comment>
<dbReference type="InterPro" id="IPR029063">
    <property type="entry name" value="SAM-dependent_MTases_sf"/>
</dbReference>
<reference evidence="7" key="1">
    <citation type="submission" date="2015-09" db="EMBL/GenBank/DDBJ databases">
        <authorList>
            <person name="Fill T.P."/>
            <person name="Baretta J.F."/>
            <person name="de Almeida L.G."/>
            <person name="Rocha M."/>
            <person name="de Souza D.H."/>
            <person name="Malavazi I."/>
            <person name="Cerdeira L.T."/>
            <person name="Hong H."/>
            <person name="Samborskyy M."/>
            <person name="de Vasconcelos A.T."/>
            <person name="Leadlay P."/>
            <person name="Rodrigues-Filho E."/>
        </authorList>
    </citation>
    <scope>NUCLEOTIDE SEQUENCE [LARGE SCALE GENOMIC DNA]</scope>
    <source>
        <strain evidence="7">LaBioMMi 136</strain>
    </source>
</reference>
<dbReference type="AlphaFoldDB" id="A0A1S9RNH8"/>
<comment type="pathway">
    <text evidence="1">Secondary metabolite biosynthesis.</text>
</comment>
<gene>
    <name evidence="6" type="ORF">PEBR_19813</name>
</gene>
<protein>
    <submittedName>
        <fullName evidence="5">Meroterpenoid PM-122-9-5653</fullName>
    </submittedName>
</protein>
<dbReference type="SUPFAM" id="SSF53335">
    <property type="entry name" value="S-adenosyl-L-methionine-dependent methyltransferases"/>
    <property type="match status" value="1"/>
</dbReference>
<dbReference type="PANTHER" id="PTHR35897">
    <property type="entry name" value="METHYLTRANSFERASE AUSD"/>
    <property type="match status" value="1"/>
</dbReference>
<reference evidence="6" key="2">
    <citation type="submission" date="2015-09" db="EMBL/GenBank/DDBJ databases">
        <authorList>
            <person name="Jackson K.R."/>
            <person name="Lunt B.L."/>
            <person name="Fisher J.N.B."/>
            <person name="Gardner A.V."/>
            <person name="Bailey M.E."/>
            <person name="Deus L.M."/>
            <person name="Earl A.S."/>
            <person name="Gibby P.D."/>
            <person name="Hartmann K.A."/>
            <person name="Liu J.E."/>
            <person name="Manci A.M."/>
            <person name="Nielsen D.A."/>
            <person name="Solomon M.B."/>
            <person name="Breakwell D.P."/>
            <person name="Burnett S.H."/>
            <person name="Grose J.H."/>
        </authorList>
    </citation>
    <scope>NUCLEOTIDE SEQUENCE [LARGE SCALE GENOMIC DNA]</scope>
    <source>
        <strain evidence="6">LaBioMMi 136</strain>
    </source>
</reference>
<evidence type="ECO:0000313" key="5">
    <source>
        <dbReference type="EMBL" id="AYP72776.1"/>
    </source>
</evidence>
<evidence type="ECO:0000256" key="1">
    <source>
        <dbReference type="ARBA" id="ARBA00005179"/>
    </source>
</evidence>
<evidence type="ECO:0000256" key="3">
    <source>
        <dbReference type="ARBA" id="ARBA00022691"/>
    </source>
</evidence>
<dbReference type="EMBL" id="LJBN01000133">
    <property type="protein sequence ID" value="OOQ86840.1"/>
    <property type="molecule type" value="Genomic_DNA"/>
</dbReference>
<keyword evidence="3" id="KW-0949">S-adenosyl-L-methionine</keyword>
<evidence type="ECO:0000313" key="6">
    <source>
        <dbReference type="EMBL" id="OOQ86840.1"/>
    </source>
</evidence>
<dbReference type="Gene3D" id="3.40.50.150">
    <property type="entry name" value="Vaccinia Virus protein VP39"/>
    <property type="match status" value="1"/>
</dbReference>
<dbReference type="EMBL" id="MH277568">
    <property type="protein sequence ID" value="AYP72776.1"/>
    <property type="molecule type" value="mRNA"/>
</dbReference>
<dbReference type="PANTHER" id="PTHR35897:SF1">
    <property type="entry name" value="METHYLTRANSFERASE AUSD"/>
    <property type="match status" value="1"/>
</dbReference>
<keyword evidence="2" id="KW-0808">Transferase</keyword>
<accession>A0A1S9RNH8</accession>
<reference evidence="5" key="3">
    <citation type="submission" date="2018-04" db="EMBL/GenBank/DDBJ databases">
        <title>Meroterpenoids from Penicillium brasilianum WZXY-m122-9.</title>
        <authorList>
            <person name="Zhang J."/>
        </authorList>
    </citation>
    <scope>NUCLEOTIDE SEQUENCE</scope>
    <source>
        <strain evidence="5">WZXY-m122-9</strain>
    </source>
</reference>